<keyword evidence="2" id="KW-0813">Transport</keyword>
<feature type="transmembrane region" description="Helical" evidence="8">
    <location>
        <begin position="375"/>
        <end position="399"/>
    </location>
</feature>
<reference evidence="10" key="1">
    <citation type="submission" date="2021-01" db="EMBL/GenBank/DDBJ databases">
        <authorList>
            <person name="Corre E."/>
            <person name="Pelletier E."/>
            <person name="Niang G."/>
            <person name="Scheremetjew M."/>
            <person name="Finn R."/>
            <person name="Kale V."/>
            <person name="Holt S."/>
            <person name="Cochrane G."/>
            <person name="Meng A."/>
            <person name="Brown T."/>
            <person name="Cohen L."/>
        </authorList>
    </citation>
    <scope>NUCLEOTIDE SEQUENCE</scope>
    <source>
        <strain evidence="10">CCMP2058</strain>
    </source>
</reference>
<feature type="transmembrane region" description="Helical" evidence="8">
    <location>
        <begin position="463"/>
        <end position="487"/>
    </location>
</feature>
<feature type="transmembrane region" description="Helical" evidence="8">
    <location>
        <begin position="352"/>
        <end position="369"/>
    </location>
</feature>
<feature type="transmembrane region" description="Helical" evidence="8">
    <location>
        <begin position="271"/>
        <end position="297"/>
    </location>
</feature>
<dbReference type="GO" id="GO:0022857">
    <property type="term" value="F:transmembrane transporter activity"/>
    <property type="evidence" value="ECO:0007669"/>
    <property type="project" value="InterPro"/>
</dbReference>
<proteinExistence type="inferred from homology"/>
<evidence type="ECO:0000313" key="10">
    <source>
        <dbReference type="EMBL" id="CAD8457084.1"/>
    </source>
</evidence>
<feature type="transmembrane region" description="Helical" evidence="8">
    <location>
        <begin position="93"/>
        <end position="115"/>
    </location>
</feature>
<evidence type="ECO:0000256" key="7">
    <source>
        <dbReference type="SAM" id="MobiDB-lite"/>
    </source>
</evidence>
<feature type="transmembrane region" description="Helical" evidence="8">
    <location>
        <begin position="183"/>
        <end position="203"/>
    </location>
</feature>
<comment type="subcellular location">
    <subcellularLocation>
        <location evidence="1">Membrane</location>
        <topology evidence="1">Multi-pass membrane protein</topology>
    </subcellularLocation>
</comment>
<dbReference type="SUPFAM" id="SSF103473">
    <property type="entry name" value="MFS general substrate transporter"/>
    <property type="match status" value="1"/>
</dbReference>
<evidence type="ECO:0000256" key="6">
    <source>
        <dbReference type="ARBA" id="ARBA00024338"/>
    </source>
</evidence>
<dbReference type="Pfam" id="PF07690">
    <property type="entry name" value="MFS_1"/>
    <property type="match status" value="1"/>
</dbReference>
<keyword evidence="4 8" id="KW-1133">Transmembrane helix</keyword>
<dbReference type="AlphaFoldDB" id="A0A7S0DK83"/>
<evidence type="ECO:0000256" key="8">
    <source>
        <dbReference type="SAM" id="Phobius"/>
    </source>
</evidence>
<feature type="transmembrane region" description="Helical" evidence="8">
    <location>
        <begin position="309"/>
        <end position="331"/>
    </location>
</feature>
<feature type="transmembrane region" description="Helical" evidence="8">
    <location>
        <begin position="122"/>
        <end position="142"/>
    </location>
</feature>
<dbReference type="EMBL" id="HBEM01023565">
    <property type="protein sequence ID" value="CAD8457084.1"/>
    <property type="molecule type" value="Transcribed_RNA"/>
</dbReference>
<feature type="region of interest" description="Disordered" evidence="7">
    <location>
        <begin position="497"/>
        <end position="532"/>
    </location>
</feature>
<feature type="domain" description="Major facilitator superfamily (MFS) profile" evidence="9">
    <location>
        <begin position="50"/>
        <end position="487"/>
    </location>
</feature>
<dbReference type="InterPro" id="IPR044770">
    <property type="entry name" value="MFS_spinster-like"/>
</dbReference>
<feature type="transmembrane region" description="Helical" evidence="8">
    <location>
        <begin position="215"/>
        <end position="236"/>
    </location>
</feature>
<sequence length="532" mass="57264">MTVSHSYRALSEGGDGDGVEGYGHVLRDRRKVGELGWRERLCRFFTPMRTIWMFVGVNILNYLDRGIIPGAPNQFQSFIRNTIMIDENQESTYLGILQSVFIASYSLAVIAAGNLVHKYPPFLVMGMGLAIWCVAVFISGAAQGWGSFWLLLFGRTLSGVGEASFQCIAPAFIEDFSPPGQKVLMLGIFFSSITVGTAGGYAYSAVISTSWGWAWSFWLEGVAMIPFVVICCLLPFKLNGDNSNGNNVRTASNHASVSLSKEVSTIMTSPLFINISIGYSAYCAVLAGLSTFGPIFFQGLQLFDSERSASLHFSAIVALAGVIGTPIGGYISDRLAGDRATRDQILDTCLKIMAGSSLAGLAFALASAYCQSKGPFLFLMGTAIMLLFLPTGCCTMAVMASVPSNMRATGVALSILIMHLFGDVPSPVAVGWLKDRLAPRCNTKSIDGQEVLNPLCVFDGDGIRLTLVICLSYLAVTVLFWTVPILFPDTCGKPAQDPDQFQSLNNGDLGKRKDSYRGLGDVPDKEMPVAAA</sequence>
<evidence type="ECO:0000256" key="4">
    <source>
        <dbReference type="ARBA" id="ARBA00022989"/>
    </source>
</evidence>
<evidence type="ECO:0000256" key="1">
    <source>
        <dbReference type="ARBA" id="ARBA00004141"/>
    </source>
</evidence>
<feature type="compositionally biased region" description="Basic and acidic residues" evidence="7">
    <location>
        <begin position="509"/>
        <end position="532"/>
    </location>
</feature>
<dbReference type="PANTHER" id="PTHR23505:SF79">
    <property type="entry name" value="PROTEIN SPINSTER"/>
    <property type="match status" value="1"/>
</dbReference>
<dbReference type="PANTHER" id="PTHR23505">
    <property type="entry name" value="SPINSTER"/>
    <property type="match status" value="1"/>
</dbReference>
<evidence type="ECO:0000256" key="2">
    <source>
        <dbReference type="ARBA" id="ARBA00022448"/>
    </source>
</evidence>
<keyword evidence="5 8" id="KW-0472">Membrane</keyword>
<dbReference type="InterPro" id="IPR011701">
    <property type="entry name" value="MFS"/>
</dbReference>
<feature type="transmembrane region" description="Helical" evidence="8">
    <location>
        <begin position="411"/>
        <end position="433"/>
    </location>
</feature>
<dbReference type="GO" id="GO:0016020">
    <property type="term" value="C:membrane"/>
    <property type="evidence" value="ECO:0007669"/>
    <property type="project" value="UniProtKB-SubCell"/>
</dbReference>
<dbReference type="CDD" id="cd17328">
    <property type="entry name" value="MFS_spinster_like"/>
    <property type="match status" value="1"/>
</dbReference>
<dbReference type="Gene3D" id="1.20.1250.20">
    <property type="entry name" value="MFS general substrate transporter like domains"/>
    <property type="match status" value="2"/>
</dbReference>
<evidence type="ECO:0000259" key="9">
    <source>
        <dbReference type="PROSITE" id="PS50850"/>
    </source>
</evidence>
<comment type="similarity">
    <text evidence="6">Belongs to the major facilitator superfamily. Spinster (TC 2.A.1.49) family.</text>
</comment>
<accession>A0A7S0DK83</accession>
<gene>
    <name evidence="10" type="ORF">LAMO00422_LOCUS16031</name>
</gene>
<evidence type="ECO:0000256" key="3">
    <source>
        <dbReference type="ARBA" id="ARBA00022692"/>
    </source>
</evidence>
<organism evidence="10">
    <name type="scientific">Amorphochlora amoebiformis</name>
    <dbReference type="NCBI Taxonomy" id="1561963"/>
    <lineage>
        <taxon>Eukaryota</taxon>
        <taxon>Sar</taxon>
        <taxon>Rhizaria</taxon>
        <taxon>Cercozoa</taxon>
        <taxon>Chlorarachniophyceae</taxon>
        <taxon>Amorphochlora</taxon>
    </lineage>
</organism>
<dbReference type="PROSITE" id="PS50850">
    <property type="entry name" value="MFS"/>
    <property type="match status" value="1"/>
</dbReference>
<dbReference type="InterPro" id="IPR020846">
    <property type="entry name" value="MFS_dom"/>
</dbReference>
<name>A0A7S0DK83_9EUKA</name>
<dbReference type="InterPro" id="IPR036259">
    <property type="entry name" value="MFS_trans_sf"/>
</dbReference>
<evidence type="ECO:0000256" key="5">
    <source>
        <dbReference type="ARBA" id="ARBA00023136"/>
    </source>
</evidence>
<keyword evidence="3 8" id="KW-0812">Transmembrane</keyword>
<protein>
    <recommendedName>
        <fullName evidence="9">Major facilitator superfamily (MFS) profile domain-containing protein</fullName>
    </recommendedName>
</protein>